<evidence type="ECO:0000313" key="1">
    <source>
        <dbReference type="EMBL" id="PMD64909.1"/>
    </source>
</evidence>
<protein>
    <submittedName>
        <fullName evidence="1">Uncharacterized protein</fullName>
    </submittedName>
</protein>
<reference evidence="1 2" key="1">
    <citation type="submission" date="2016-04" db="EMBL/GenBank/DDBJ databases">
        <title>A degradative enzymes factory behind the ericoid mycorrhizal symbiosis.</title>
        <authorList>
            <consortium name="DOE Joint Genome Institute"/>
            <person name="Martino E."/>
            <person name="Morin E."/>
            <person name="Grelet G."/>
            <person name="Kuo A."/>
            <person name="Kohler A."/>
            <person name="Daghino S."/>
            <person name="Barry K."/>
            <person name="Choi C."/>
            <person name="Cichocki N."/>
            <person name="Clum A."/>
            <person name="Copeland A."/>
            <person name="Hainaut M."/>
            <person name="Haridas S."/>
            <person name="Labutti K."/>
            <person name="Lindquist E."/>
            <person name="Lipzen A."/>
            <person name="Khouja H.-R."/>
            <person name="Murat C."/>
            <person name="Ohm R."/>
            <person name="Olson A."/>
            <person name="Spatafora J."/>
            <person name="Veneault-Fourrey C."/>
            <person name="Henrissat B."/>
            <person name="Grigoriev I."/>
            <person name="Martin F."/>
            <person name="Perotto S."/>
        </authorList>
    </citation>
    <scope>NUCLEOTIDE SEQUENCE [LARGE SCALE GENOMIC DNA]</scope>
    <source>
        <strain evidence="1 2">E</strain>
    </source>
</reference>
<proteinExistence type="predicted"/>
<dbReference type="GeneID" id="36579146"/>
<sequence length="64" mass="7364">MKYIQSTTSSPCCPRYLFPLRIYFLARNQSADESETKCQWWGSNMKSSKCCGATSRPSCARYHT</sequence>
<dbReference type="AlphaFoldDB" id="A0A2J6TPG6"/>
<keyword evidence="2" id="KW-1185">Reference proteome</keyword>
<dbReference type="Proteomes" id="UP000235371">
    <property type="component" value="Unassembled WGS sequence"/>
</dbReference>
<evidence type="ECO:0000313" key="2">
    <source>
        <dbReference type="Proteomes" id="UP000235371"/>
    </source>
</evidence>
<dbReference type="RefSeq" id="XP_024741813.1">
    <property type="nucleotide sequence ID" value="XM_024871064.1"/>
</dbReference>
<gene>
    <name evidence="1" type="ORF">K444DRAFT_208789</name>
</gene>
<organism evidence="1 2">
    <name type="scientific">Hyaloscypha bicolor E</name>
    <dbReference type="NCBI Taxonomy" id="1095630"/>
    <lineage>
        <taxon>Eukaryota</taxon>
        <taxon>Fungi</taxon>
        <taxon>Dikarya</taxon>
        <taxon>Ascomycota</taxon>
        <taxon>Pezizomycotina</taxon>
        <taxon>Leotiomycetes</taxon>
        <taxon>Helotiales</taxon>
        <taxon>Hyaloscyphaceae</taxon>
        <taxon>Hyaloscypha</taxon>
        <taxon>Hyaloscypha bicolor</taxon>
    </lineage>
</organism>
<dbReference type="InParanoid" id="A0A2J6TPG6"/>
<accession>A0A2J6TPG6</accession>
<dbReference type="EMBL" id="KZ613747">
    <property type="protein sequence ID" value="PMD64909.1"/>
    <property type="molecule type" value="Genomic_DNA"/>
</dbReference>
<name>A0A2J6TPG6_9HELO</name>